<sequence length="82" mass="8959">MEMNLGGISDIIRQKANQVLPSNIQQAVANNDVAQKLMQAQEKARNGQLTVGESASAYQSAQKLFTDTEGFWKNLLPKNPLG</sequence>
<dbReference type="EMBL" id="CP035758">
    <property type="protein sequence ID" value="QBD79655.1"/>
    <property type="molecule type" value="Genomic_DNA"/>
</dbReference>
<keyword evidence="2" id="KW-1185">Reference proteome</keyword>
<name>A0A4P6JW15_KTERU</name>
<dbReference type="RefSeq" id="WP_129890721.1">
    <property type="nucleotide sequence ID" value="NZ_CP035758.1"/>
</dbReference>
<proteinExistence type="predicted"/>
<reference evidence="1 2" key="1">
    <citation type="submission" date="2019-01" db="EMBL/GenBank/DDBJ databases">
        <title>Ktedonosporobacter rubrisoli SCAWS-G2.</title>
        <authorList>
            <person name="Huang Y."/>
            <person name="Yan B."/>
        </authorList>
    </citation>
    <scope>NUCLEOTIDE SEQUENCE [LARGE SCALE GENOMIC DNA]</scope>
    <source>
        <strain evidence="1 2">SCAWS-G2</strain>
    </source>
</reference>
<dbReference type="KEGG" id="kbs:EPA93_28230"/>
<evidence type="ECO:0000313" key="2">
    <source>
        <dbReference type="Proteomes" id="UP000290365"/>
    </source>
</evidence>
<gene>
    <name evidence="1" type="ORF">EPA93_28230</name>
</gene>
<dbReference type="AlphaFoldDB" id="A0A4P6JW15"/>
<protein>
    <submittedName>
        <fullName evidence="1">Uncharacterized protein</fullName>
    </submittedName>
</protein>
<dbReference type="Proteomes" id="UP000290365">
    <property type="component" value="Chromosome"/>
</dbReference>
<evidence type="ECO:0000313" key="1">
    <source>
        <dbReference type="EMBL" id="QBD79655.1"/>
    </source>
</evidence>
<accession>A0A4P6JW15</accession>
<organism evidence="1 2">
    <name type="scientific">Ktedonosporobacter rubrisoli</name>
    <dbReference type="NCBI Taxonomy" id="2509675"/>
    <lineage>
        <taxon>Bacteria</taxon>
        <taxon>Bacillati</taxon>
        <taxon>Chloroflexota</taxon>
        <taxon>Ktedonobacteria</taxon>
        <taxon>Ktedonobacterales</taxon>
        <taxon>Ktedonosporobacteraceae</taxon>
        <taxon>Ktedonosporobacter</taxon>
    </lineage>
</organism>